<dbReference type="Proteomes" id="UP000238701">
    <property type="component" value="Unassembled WGS sequence"/>
</dbReference>
<sequence>MRIRRTLPIALAVVVVAAAVTLTVELRKSAPPEAARLLPAADAFFYADFDWVRKANAGKPFFPVSRDPEYARFIEETGFDFERDLDAVAFAMHYPQGWPGGGTGGRAPEPRFSEVLIGRFDGSKCAAYLKRTAQSVENYNSVDIYTIPIYDRTFRVAILSVDTVAASNHDDPAVIHGMVDRSRRLASPFAGPSFLRRYYKRVQLASPVWAVARVEPSAPEFEGWSMIFPKPADLVVSASYNPLHLPLRSGVLHVRAEAWAGDDEDARNIADKLNAFLAMFHSAETSVGSPGSDEDVKAFFSSLQVRQENNRAVLYAALPTGLFHKVLSEQPPPMPPAGPAQPSKTK</sequence>
<dbReference type="AlphaFoldDB" id="A0A2U3KGM1"/>
<dbReference type="EMBL" id="OMOD01000112">
    <property type="protein sequence ID" value="SPF38822.1"/>
    <property type="molecule type" value="Genomic_DNA"/>
</dbReference>
<dbReference type="OrthoDB" id="115250at2"/>
<name>A0A2U3KGM1_9BACT</name>
<feature type="region of interest" description="Disordered" evidence="1">
    <location>
        <begin position="326"/>
        <end position="346"/>
    </location>
</feature>
<reference evidence="3" key="1">
    <citation type="submission" date="2018-02" db="EMBL/GenBank/DDBJ databases">
        <authorList>
            <person name="Hausmann B."/>
        </authorList>
    </citation>
    <scope>NUCLEOTIDE SEQUENCE [LARGE SCALE GENOMIC DNA]</scope>
    <source>
        <strain evidence="3">Peat soil MAG SbA1</strain>
    </source>
</reference>
<evidence type="ECO:0000313" key="2">
    <source>
        <dbReference type="EMBL" id="SPF38822.1"/>
    </source>
</evidence>
<organism evidence="2 3">
    <name type="scientific">Candidatus Sulfotelmatobacter kueseliae</name>
    <dbReference type="NCBI Taxonomy" id="2042962"/>
    <lineage>
        <taxon>Bacteria</taxon>
        <taxon>Pseudomonadati</taxon>
        <taxon>Acidobacteriota</taxon>
        <taxon>Terriglobia</taxon>
        <taxon>Terriglobales</taxon>
        <taxon>Candidatus Korobacteraceae</taxon>
        <taxon>Candidatus Sulfotelmatobacter</taxon>
    </lineage>
</organism>
<feature type="compositionally biased region" description="Pro residues" evidence="1">
    <location>
        <begin position="330"/>
        <end position="339"/>
    </location>
</feature>
<protein>
    <submittedName>
        <fullName evidence="2">Uncharacterized protein</fullName>
    </submittedName>
</protein>
<proteinExistence type="predicted"/>
<evidence type="ECO:0000256" key="1">
    <source>
        <dbReference type="SAM" id="MobiDB-lite"/>
    </source>
</evidence>
<gene>
    <name evidence="2" type="ORF">SBA1_200013</name>
</gene>
<accession>A0A2U3KGM1</accession>
<evidence type="ECO:0000313" key="3">
    <source>
        <dbReference type="Proteomes" id="UP000238701"/>
    </source>
</evidence>